<dbReference type="STRING" id="1849047.A0A3D8S896"/>
<proteinExistence type="inferred from homology"/>
<keyword evidence="8" id="KW-0378">Hydrolase</keyword>
<reference evidence="16 17" key="1">
    <citation type="journal article" date="2018" name="IMA Fungus">
        <title>IMA Genome-F 9: Draft genome sequence of Annulohypoxylon stygium, Aspergillus mulundensis, Berkeleyomyces basicola (syn. Thielaviopsis basicola), Ceratocystis smalleyi, two Cercospora beticola strains, Coleophoma cylindrospora, Fusarium fracticaudum, Phialophora cf. hyalina, and Morchella septimelata.</title>
        <authorList>
            <person name="Wingfield B.D."/>
            <person name="Bills G.F."/>
            <person name="Dong Y."/>
            <person name="Huang W."/>
            <person name="Nel W.J."/>
            <person name="Swalarsk-Parry B.S."/>
            <person name="Vaghefi N."/>
            <person name="Wilken P.M."/>
            <person name="An Z."/>
            <person name="de Beer Z.W."/>
            <person name="De Vos L."/>
            <person name="Chen L."/>
            <person name="Duong T.A."/>
            <person name="Gao Y."/>
            <person name="Hammerbacher A."/>
            <person name="Kikkert J.R."/>
            <person name="Li Y."/>
            <person name="Li H."/>
            <person name="Li K."/>
            <person name="Li Q."/>
            <person name="Liu X."/>
            <person name="Ma X."/>
            <person name="Naidoo K."/>
            <person name="Pethybridge S.J."/>
            <person name="Sun J."/>
            <person name="Steenkamp E.T."/>
            <person name="van der Nest M.A."/>
            <person name="van Wyk S."/>
            <person name="Wingfield M.J."/>
            <person name="Xiong C."/>
            <person name="Yue Q."/>
            <person name="Zhang X."/>
        </authorList>
    </citation>
    <scope>NUCLEOTIDE SEQUENCE [LARGE SCALE GENOMIC DNA]</scope>
    <source>
        <strain evidence="16 17">BP6252</strain>
    </source>
</reference>
<feature type="signal peptide" evidence="14">
    <location>
        <begin position="1"/>
        <end position="18"/>
    </location>
</feature>
<accession>A0A3D8S896</accession>
<dbReference type="Gene3D" id="3.40.50.1700">
    <property type="entry name" value="Glycoside hydrolase family 3 C-terminal domain"/>
    <property type="match status" value="1"/>
</dbReference>
<dbReference type="SUPFAM" id="SSF51445">
    <property type="entry name" value="(Trans)glycosidases"/>
    <property type="match status" value="1"/>
</dbReference>
<dbReference type="PRINTS" id="PR00133">
    <property type="entry name" value="GLHYDRLASE3"/>
</dbReference>
<evidence type="ECO:0000256" key="14">
    <source>
        <dbReference type="SAM" id="SignalP"/>
    </source>
</evidence>
<evidence type="ECO:0000256" key="6">
    <source>
        <dbReference type="ARBA" id="ARBA00022525"/>
    </source>
</evidence>
<feature type="domain" description="Fibronectin type III-like" evidence="15">
    <location>
        <begin position="699"/>
        <end position="768"/>
    </location>
</feature>
<evidence type="ECO:0000256" key="3">
    <source>
        <dbReference type="ARBA" id="ARBA00004987"/>
    </source>
</evidence>
<dbReference type="OrthoDB" id="416222at2759"/>
<dbReference type="EC" id="3.2.1.21" evidence="5"/>
<dbReference type="InterPro" id="IPR013783">
    <property type="entry name" value="Ig-like_fold"/>
</dbReference>
<evidence type="ECO:0000256" key="8">
    <source>
        <dbReference type="ARBA" id="ARBA00022801"/>
    </source>
</evidence>
<keyword evidence="6" id="KW-0964">Secreted</keyword>
<dbReference type="InterPro" id="IPR001764">
    <property type="entry name" value="Glyco_hydro_3_N"/>
</dbReference>
<evidence type="ECO:0000256" key="10">
    <source>
        <dbReference type="ARBA" id="ARBA00023180"/>
    </source>
</evidence>
<evidence type="ECO:0000259" key="15">
    <source>
        <dbReference type="SMART" id="SM01217"/>
    </source>
</evidence>
<evidence type="ECO:0000256" key="2">
    <source>
        <dbReference type="ARBA" id="ARBA00004613"/>
    </source>
</evidence>
<keyword evidence="13" id="KW-0624">Polysaccharide degradation</keyword>
<evidence type="ECO:0000256" key="7">
    <source>
        <dbReference type="ARBA" id="ARBA00022729"/>
    </source>
</evidence>
<dbReference type="GO" id="GO:0008422">
    <property type="term" value="F:beta-glucosidase activity"/>
    <property type="evidence" value="ECO:0007669"/>
    <property type="project" value="UniProtKB-EC"/>
</dbReference>
<keyword evidence="12" id="KW-0326">Glycosidase</keyword>
<dbReference type="SUPFAM" id="SSF52279">
    <property type="entry name" value="Beta-D-glucan exohydrolase, C-terminal domain"/>
    <property type="match status" value="1"/>
</dbReference>
<evidence type="ECO:0000256" key="12">
    <source>
        <dbReference type="ARBA" id="ARBA00023295"/>
    </source>
</evidence>
<evidence type="ECO:0000256" key="4">
    <source>
        <dbReference type="ARBA" id="ARBA00005336"/>
    </source>
</evidence>
<feature type="chain" id="PRO_5017620478" description="beta-glucosidase" evidence="14">
    <location>
        <begin position="19"/>
        <end position="783"/>
    </location>
</feature>
<dbReference type="Gene3D" id="2.60.40.10">
    <property type="entry name" value="Immunoglobulins"/>
    <property type="match status" value="1"/>
</dbReference>
<dbReference type="InterPro" id="IPR050288">
    <property type="entry name" value="Cellulose_deg_GH3"/>
</dbReference>
<evidence type="ECO:0000256" key="13">
    <source>
        <dbReference type="ARBA" id="ARBA00023326"/>
    </source>
</evidence>
<dbReference type="InterPro" id="IPR036962">
    <property type="entry name" value="Glyco_hydro_3_N_sf"/>
</dbReference>
<keyword evidence="17" id="KW-1185">Reference proteome</keyword>
<protein>
    <recommendedName>
        <fullName evidence="5">beta-glucosidase</fullName>
        <ecNumber evidence="5">3.2.1.21</ecNumber>
    </recommendedName>
</protein>
<comment type="catalytic activity">
    <reaction evidence="1">
        <text>Hydrolysis of terminal, non-reducing beta-D-glucosyl residues with release of beta-D-glucose.</text>
        <dbReference type="EC" id="3.2.1.21"/>
    </reaction>
</comment>
<dbReference type="Proteomes" id="UP000256645">
    <property type="component" value="Unassembled WGS sequence"/>
</dbReference>
<comment type="similarity">
    <text evidence="4">Belongs to the glycosyl hydrolase 3 family.</text>
</comment>
<dbReference type="InterPro" id="IPR036881">
    <property type="entry name" value="Glyco_hydro_3_C_sf"/>
</dbReference>
<evidence type="ECO:0000256" key="1">
    <source>
        <dbReference type="ARBA" id="ARBA00000448"/>
    </source>
</evidence>
<dbReference type="InterPro" id="IPR017853">
    <property type="entry name" value="GH"/>
</dbReference>
<dbReference type="GO" id="GO:0030245">
    <property type="term" value="P:cellulose catabolic process"/>
    <property type="evidence" value="ECO:0007669"/>
    <property type="project" value="UniProtKB-KW"/>
</dbReference>
<dbReference type="InterPro" id="IPR002772">
    <property type="entry name" value="Glyco_hydro_3_C"/>
</dbReference>
<dbReference type="PANTHER" id="PTHR42715:SF14">
    <property type="entry name" value="BETA-GLUCOSIDASE D-RELATED"/>
    <property type="match status" value="1"/>
</dbReference>
<dbReference type="AlphaFoldDB" id="A0A3D8S896"/>
<dbReference type="InterPro" id="IPR026891">
    <property type="entry name" value="Fn3-like"/>
</dbReference>
<dbReference type="Pfam" id="PF14310">
    <property type="entry name" value="Fn3-like"/>
    <property type="match status" value="1"/>
</dbReference>
<evidence type="ECO:0000256" key="11">
    <source>
        <dbReference type="ARBA" id="ARBA00023277"/>
    </source>
</evidence>
<dbReference type="EMBL" id="PDLM01000003">
    <property type="protein sequence ID" value="RDW82546.1"/>
    <property type="molecule type" value="Genomic_DNA"/>
</dbReference>
<keyword evidence="9" id="KW-0136">Cellulose degradation</keyword>
<keyword evidence="11" id="KW-0119">Carbohydrate metabolism</keyword>
<dbReference type="Pfam" id="PF00933">
    <property type="entry name" value="Glyco_hydro_3"/>
    <property type="match status" value="1"/>
</dbReference>
<dbReference type="SMART" id="SM01217">
    <property type="entry name" value="Fn3_like"/>
    <property type="match status" value="1"/>
</dbReference>
<evidence type="ECO:0000313" key="16">
    <source>
        <dbReference type="EMBL" id="RDW82546.1"/>
    </source>
</evidence>
<comment type="pathway">
    <text evidence="3">Glycan metabolism; cellulose degradation.</text>
</comment>
<comment type="subcellular location">
    <subcellularLocation>
        <location evidence="2">Secreted</location>
    </subcellularLocation>
</comment>
<name>A0A3D8S896_9HELO</name>
<sequence>MRFSLVLWVAGAPVSCLAQAVSSSNLTSRALLSSGNVILNERWSVAYEKAKTMVDAMSNEAKINVTTGLSTSSYTPLNTKDGAQGLISYLYASGFSEPSSLAATWDRDLIYTQMKAVGDEYFGKGYQLINGPTSGPLGRVAWGGRLAEGLGNDPYLNGIVTGRAVSGLSDAGIIVQAKVRFESLLVHRSKLTTTEHFLLNEQESNRTIVDTLPGAYAVYSSNADDKTIHETYMWPFYDAVKAGVGSAMCAMPQVNGTHACESSALLNGLLKLQIGFPGAVLADLWAQFTSFGSLNSGEDFGSSTLWAQDIVLAGLKNGSVSQERLDDMAIRNVMAWYYAGLDSVKQPSLADNRMYRDVRANHSKIIREVGSATISLLKNVNGALPLKAPHTMAIFGANAGPVAGGPNVGFSINGSYPTYPGHLATSTGSGTATLPYLMTPYEVLNMRAMTDGTMFSWIMADTWTQPTGAYAPIEQYLGNASMAWVFGGGTNQNVTIPMYASNTEVCIVFINAWSGEGSDRVELRNEDQDALILEVASYCNNTIVVVTTVGPRIVSAWSSHENVTAILYSGLLGQNSGLSIVDVLYGDVNPSGRLIHTLAASEDDYPARVCATQQCEFTEGNLIDYKWFDAKNITPSYPFGHGLSYTSFSYSALDITQTLVLNNTYATAPVTQGGRADLWDQVFNVSVTIGNSGAVEGHEVVQLYISFPDEAEQPLRQLRGFERVLVQSGAEQRVTFEVRRRDVSFWDVVAQEWAVASGLYTFAVGASSRDLRVTGTAMVSIGS</sequence>
<evidence type="ECO:0000313" key="17">
    <source>
        <dbReference type="Proteomes" id="UP000256645"/>
    </source>
</evidence>
<evidence type="ECO:0000256" key="9">
    <source>
        <dbReference type="ARBA" id="ARBA00023001"/>
    </source>
</evidence>
<dbReference type="Gene3D" id="3.20.20.300">
    <property type="entry name" value="Glycoside hydrolase, family 3, N-terminal domain"/>
    <property type="match status" value="1"/>
</dbReference>
<keyword evidence="7 14" id="KW-0732">Signal</keyword>
<keyword evidence="10" id="KW-0325">Glycoprotein</keyword>
<comment type="caution">
    <text evidence="16">The sequence shown here is derived from an EMBL/GenBank/DDBJ whole genome shotgun (WGS) entry which is preliminary data.</text>
</comment>
<organism evidence="16 17">
    <name type="scientific">Coleophoma cylindrospora</name>
    <dbReference type="NCBI Taxonomy" id="1849047"/>
    <lineage>
        <taxon>Eukaryota</taxon>
        <taxon>Fungi</taxon>
        <taxon>Dikarya</taxon>
        <taxon>Ascomycota</taxon>
        <taxon>Pezizomycotina</taxon>
        <taxon>Leotiomycetes</taxon>
        <taxon>Helotiales</taxon>
        <taxon>Dermateaceae</taxon>
        <taxon>Coleophoma</taxon>
    </lineage>
</organism>
<dbReference type="PANTHER" id="PTHR42715">
    <property type="entry name" value="BETA-GLUCOSIDASE"/>
    <property type="match status" value="1"/>
</dbReference>
<dbReference type="FunFam" id="2.60.40.10:FF:000757">
    <property type="entry name" value="Beta-glucosidase G"/>
    <property type="match status" value="1"/>
</dbReference>
<evidence type="ECO:0000256" key="5">
    <source>
        <dbReference type="ARBA" id="ARBA00012744"/>
    </source>
</evidence>
<gene>
    <name evidence="16" type="ORF">BP6252_03658</name>
</gene>
<dbReference type="Pfam" id="PF01915">
    <property type="entry name" value="Glyco_hydro_3_C"/>
    <property type="match status" value="1"/>
</dbReference>
<dbReference type="GO" id="GO:0005576">
    <property type="term" value="C:extracellular region"/>
    <property type="evidence" value="ECO:0007669"/>
    <property type="project" value="UniProtKB-SubCell"/>
</dbReference>